<evidence type="ECO:0000313" key="1">
    <source>
        <dbReference type="EMBL" id="MDP9903273.1"/>
    </source>
</evidence>
<dbReference type="AlphaFoldDB" id="A0AAW8DF29"/>
<evidence type="ECO:0000313" key="4">
    <source>
        <dbReference type="Proteomes" id="UP001242995"/>
    </source>
</evidence>
<dbReference type="EMBL" id="JAUSTF010000002">
    <property type="protein sequence ID" value="MDQ0180074.1"/>
    <property type="molecule type" value="Genomic_DNA"/>
</dbReference>
<proteinExistence type="predicted"/>
<evidence type="ECO:0000313" key="3">
    <source>
        <dbReference type="Proteomes" id="UP001230951"/>
    </source>
</evidence>
<reference evidence="1 3" key="1">
    <citation type="submission" date="2023-07" db="EMBL/GenBank/DDBJ databases">
        <title>Sorghum-associated microbial communities from plants grown in Nebraska, USA.</title>
        <authorList>
            <person name="Schachtman D."/>
        </authorList>
    </citation>
    <scope>NUCLEOTIDE SEQUENCE</scope>
    <source>
        <strain evidence="1">DS1006</strain>
        <strain evidence="2 3">DS1016</strain>
    </source>
</reference>
<evidence type="ECO:0000313" key="2">
    <source>
        <dbReference type="EMBL" id="MDQ0180074.1"/>
    </source>
</evidence>
<keyword evidence="3" id="KW-1185">Reference proteome</keyword>
<sequence length="71" mass="7746">MCPGVDLSELTCAAFDAAFLYKSPDRGGDLHQRSMEASEPRCPALREVNRTGSLHPRVRDDSAAGKLMVQI</sequence>
<gene>
    <name evidence="1" type="ORF">J2S90_000213</name>
    <name evidence="2" type="ORF">J2S93_001490</name>
</gene>
<dbReference type="EMBL" id="JAUSRG010000001">
    <property type="protein sequence ID" value="MDP9903273.1"/>
    <property type="molecule type" value="Genomic_DNA"/>
</dbReference>
<dbReference type="Proteomes" id="UP001230951">
    <property type="component" value="Unassembled WGS sequence"/>
</dbReference>
<organism evidence="1 4">
    <name type="scientific">Arthrobacter bambusae</name>
    <dbReference type="NCBI Taxonomy" id="1338426"/>
    <lineage>
        <taxon>Bacteria</taxon>
        <taxon>Bacillati</taxon>
        <taxon>Actinomycetota</taxon>
        <taxon>Actinomycetes</taxon>
        <taxon>Micrococcales</taxon>
        <taxon>Micrococcaceae</taxon>
        <taxon>Arthrobacter</taxon>
    </lineage>
</organism>
<protein>
    <submittedName>
        <fullName evidence="1">Uncharacterized protein</fullName>
    </submittedName>
</protein>
<name>A0AAW8DF29_9MICC</name>
<dbReference type="Proteomes" id="UP001242995">
    <property type="component" value="Unassembled WGS sequence"/>
</dbReference>
<comment type="caution">
    <text evidence="1">The sequence shown here is derived from an EMBL/GenBank/DDBJ whole genome shotgun (WGS) entry which is preliminary data.</text>
</comment>
<accession>A0AAW8DF29</accession>